<feature type="transmembrane region" description="Helical" evidence="1">
    <location>
        <begin position="54"/>
        <end position="72"/>
    </location>
</feature>
<sequence length="90" mass="10584">MIILQLIENVWIALLLFIFIWLFSWAKGILGSVKLAVLFALIVVYLTFYQYQELVWLGVILFFIATFGKEILGKVKLFRSENYEEMMGKK</sequence>
<proteinExistence type="predicted"/>
<accession>A0A8T4KSS4</accession>
<feature type="transmembrane region" description="Helical" evidence="1">
    <location>
        <begin position="6"/>
        <end position="23"/>
    </location>
</feature>
<keyword evidence="1" id="KW-1133">Transmembrane helix</keyword>
<feature type="transmembrane region" description="Helical" evidence="1">
    <location>
        <begin position="30"/>
        <end position="48"/>
    </location>
</feature>
<keyword evidence="1" id="KW-0812">Transmembrane</keyword>
<keyword evidence="1" id="KW-0472">Membrane</keyword>
<protein>
    <submittedName>
        <fullName evidence="2">Uncharacterized protein</fullName>
    </submittedName>
</protein>
<comment type="caution">
    <text evidence="2">The sequence shown here is derived from an EMBL/GenBank/DDBJ whole genome shotgun (WGS) entry which is preliminary data.</text>
</comment>
<dbReference type="AlphaFoldDB" id="A0A8T4KSS4"/>
<reference evidence="2" key="2">
    <citation type="submission" date="2021-05" db="EMBL/GenBank/DDBJ databases">
        <title>Protein family content uncovers lineage relationships and bacterial pathway maintenance mechanisms in DPANN archaea.</title>
        <authorList>
            <person name="Castelle C.J."/>
            <person name="Meheust R."/>
            <person name="Jaffe A.L."/>
            <person name="Seitz K."/>
            <person name="Gong X."/>
            <person name="Baker B.J."/>
            <person name="Banfield J.F."/>
        </authorList>
    </citation>
    <scope>NUCLEOTIDE SEQUENCE</scope>
    <source>
        <strain evidence="2">RIFCSPHIGHO2_01_FULL_AR10_44_11</strain>
    </source>
</reference>
<evidence type="ECO:0000313" key="2">
    <source>
        <dbReference type="EMBL" id="MBS3057411.1"/>
    </source>
</evidence>
<evidence type="ECO:0000313" key="3">
    <source>
        <dbReference type="Proteomes" id="UP000677687"/>
    </source>
</evidence>
<organism evidence="2 3">
    <name type="scientific">Candidatus Iainarchaeum sp</name>
    <dbReference type="NCBI Taxonomy" id="3101447"/>
    <lineage>
        <taxon>Archaea</taxon>
        <taxon>Candidatus Iainarchaeota</taxon>
        <taxon>Candidatus Iainarchaeia</taxon>
        <taxon>Candidatus Iainarchaeales</taxon>
        <taxon>Candidatus Iainarchaeaceae</taxon>
        <taxon>Candidatus Iainarchaeum</taxon>
    </lineage>
</organism>
<reference evidence="2" key="1">
    <citation type="submission" date="2021-03" db="EMBL/GenBank/DDBJ databases">
        <authorList>
            <person name="Jaffe A."/>
        </authorList>
    </citation>
    <scope>NUCLEOTIDE SEQUENCE</scope>
    <source>
        <strain evidence="2">RIFCSPHIGHO2_01_FULL_AR10_44_11</strain>
    </source>
</reference>
<gene>
    <name evidence="2" type="ORF">J4415_02175</name>
</gene>
<name>A0A8T4KSS4_9ARCH</name>
<dbReference type="EMBL" id="JAGVWD010000031">
    <property type="protein sequence ID" value="MBS3057411.1"/>
    <property type="molecule type" value="Genomic_DNA"/>
</dbReference>
<evidence type="ECO:0000256" key="1">
    <source>
        <dbReference type="SAM" id="Phobius"/>
    </source>
</evidence>
<dbReference type="Proteomes" id="UP000677687">
    <property type="component" value="Unassembled WGS sequence"/>
</dbReference>